<sequence>MSWFAPPVDVESRVFARLPDAFRTPRPNEWGAANKPGAAIDSFLEGPCLAPDGTLYVTDIPYGRIFAVDGSGRWSLVHEYDGWPNGMKLRTDGSLLVADYRRGLLRIDPETGTIHPVCTTVNSEGFKGLNDLALLADDSVLFTDQGQTGLHDPSGRLYRLWPDGRLDRLIGNAASPNGVAVNPEGTHAYLALTRAAQIWRVPLAPAALSAKTQLFAQLPGGLSGPDGLVVDPHGRLIVCDPGHGSAWVLSRLGEPLFRIRSCAGRTLTNAVLRPDGRTLLMTESETGQILEAVLPG</sequence>
<dbReference type="InterPro" id="IPR051262">
    <property type="entry name" value="SMP-30/CGR1_Lactonase"/>
</dbReference>
<dbReference type="PANTHER" id="PTHR47572:SF5">
    <property type="entry name" value="BLR2277 PROTEIN"/>
    <property type="match status" value="1"/>
</dbReference>
<dbReference type="InterPro" id="IPR011042">
    <property type="entry name" value="6-blade_b-propeller_TolB-like"/>
</dbReference>
<dbReference type="InterPro" id="IPR013658">
    <property type="entry name" value="SGL"/>
</dbReference>
<name>A0A327KB55_9BRAD</name>
<feature type="domain" description="SMP-30/Gluconolactonase/LRE-like region" evidence="1">
    <location>
        <begin position="45"/>
        <end position="283"/>
    </location>
</feature>
<dbReference type="Proteomes" id="UP000248863">
    <property type="component" value="Unassembled WGS sequence"/>
</dbReference>
<dbReference type="Gene3D" id="2.120.10.30">
    <property type="entry name" value="TolB, C-terminal domain"/>
    <property type="match status" value="1"/>
</dbReference>
<dbReference type="PANTHER" id="PTHR47572">
    <property type="entry name" value="LIPOPROTEIN-RELATED"/>
    <property type="match status" value="1"/>
</dbReference>
<accession>A0A327KB55</accession>
<evidence type="ECO:0000313" key="3">
    <source>
        <dbReference type="Proteomes" id="UP000248863"/>
    </source>
</evidence>
<gene>
    <name evidence="2" type="ORF">CH338_18275</name>
</gene>
<dbReference type="AlphaFoldDB" id="A0A327KB55"/>
<proteinExistence type="predicted"/>
<dbReference type="Pfam" id="PF08450">
    <property type="entry name" value="SGL"/>
    <property type="match status" value="1"/>
</dbReference>
<dbReference type="SUPFAM" id="SSF63829">
    <property type="entry name" value="Calcium-dependent phosphotriesterase"/>
    <property type="match status" value="1"/>
</dbReference>
<dbReference type="RefSeq" id="WP_111358562.1">
    <property type="nucleotide sequence ID" value="NZ_NHSK01000089.1"/>
</dbReference>
<reference evidence="2 3" key="1">
    <citation type="submission" date="2017-07" db="EMBL/GenBank/DDBJ databases">
        <title>Draft Genome Sequences of Select Purple Nonsulfur Bacteria.</title>
        <authorList>
            <person name="Lasarre B."/>
            <person name="Mckinlay J.B."/>
        </authorList>
    </citation>
    <scope>NUCLEOTIDE SEQUENCE [LARGE SCALE GENOMIC DNA]</scope>
    <source>
        <strain evidence="2 3">DSM 11907</strain>
    </source>
</reference>
<dbReference type="OrthoDB" id="241638at2"/>
<evidence type="ECO:0000259" key="1">
    <source>
        <dbReference type="Pfam" id="PF08450"/>
    </source>
</evidence>
<evidence type="ECO:0000313" key="2">
    <source>
        <dbReference type="EMBL" id="RAI36009.1"/>
    </source>
</evidence>
<protein>
    <submittedName>
        <fullName evidence="2">Gluconolactonase</fullName>
    </submittedName>
</protein>
<dbReference type="EMBL" id="NPEU01000235">
    <property type="protein sequence ID" value="RAI36009.1"/>
    <property type="molecule type" value="Genomic_DNA"/>
</dbReference>
<keyword evidence="3" id="KW-1185">Reference proteome</keyword>
<organism evidence="2 3">
    <name type="scientific">Rhodoplanes elegans</name>
    <dbReference type="NCBI Taxonomy" id="29408"/>
    <lineage>
        <taxon>Bacteria</taxon>
        <taxon>Pseudomonadati</taxon>
        <taxon>Pseudomonadota</taxon>
        <taxon>Alphaproteobacteria</taxon>
        <taxon>Hyphomicrobiales</taxon>
        <taxon>Nitrobacteraceae</taxon>
        <taxon>Rhodoplanes</taxon>
    </lineage>
</organism>
<comment type="caution">
    <text evidence="2">The sequence shown here is derived from an EMBL/GenBank/DDBJ whole genome shotgun (WGS) entry which is preliminary data.</text>
</comment>